<keyword evidence="3" id="KW-1185">Reference proteome</keyword>
<dbReference type="Proteomes" id="UP000499080">
    <property type="component" value="Unassembled WGS sequence"/>
</dbReference>
<gene>
    <name evidence="2" type="ORF">AVEN_117325_1</name>
</gene>
<protein>
    <submittedName>
        <fullName evidence="2">Uncharacterized protein</fullName>
    </submittedName>
</protein>
<organism evidence="2 3">
    <name type="scientific">Araneus ventricosus</name>
    <name type="common">Orbweaver spider</name>
    <name type="synonym">Epeira ventricosa</name>
    <dbReference type="NCBI Taxonomy" id="182803"/>
    <lineage>
        <taxon>Eukaryota</taxon>
        <taxon>Metazoa</taxon>
        <taxon>Ecdysozoa</taxon>
        <taxon>Arthropoda</taxon>
        <taxon>Chelicerata</taxon>
        <taxon>Arachnida</taxon>
        <taxon>Araneae</taxon>
        <taxon>Araneomorphae</taxon>
        <taxon>Entelegynae</taxon>
        <taxon>Araneoidea</taxon>
        <taxon>Araneidae</taxon>
        <taxon>Araneus</taxon>
    </lineage>
</organism>
<feature type="region of interest" description="Disordered" evidence="1">
    <location>
        <begin position="74"/>
        <end position="107"/>
    </location>
</feature>
<evidence type="ECO:0000313" key="2">
    <source>
        <dbReference type="EMBL" id="GBN96566.1"/>
    </source>
</evidence>
<evidence type="ECO:0000313" key="3">
    <source>
        <dbReference type="Proteomes" id="UP000499080"/>
    </source>
</evidence>
<accession>A0A4Y2TAR5</accession>
<proteinExistence type="predicted"/>
<sequence>MEKMKEWFFRSGTQRPKRGMLLPVRCTNTRKKRIDSPKKHDMKYFCCLRSNDGDGRMEIQGLSDLFEVVQSTGTKGSGQFSCWPRGQRHRRRQQKINERRCSEKLFN</sequence>
<name>A0A4Y2TAR5_ARAVE</name>
<dbReference type="AlphaFoldDB" id="A0A4Y2TAR5"/>
<reference evidence="2 3" key="1">
    <citation type="journal article" date="2019" name="Sci. Rep.">
        <title>Orb-weaving spider Araneus ventricosus genome elucidates the spidroin gene catalogue.</title>
        <authorList>
            <person name="Kono N."/>
            <person name="Nakamura H."/>
            <person name="Ohtoshi R."/>
            <person name="Moran D.A.P."/>
            <person name="Shinohara A."/>
            <person name="Yoshida Y."/>
            <person name="Fujiwara M."/>
            <person name="Mori M."/>
            <person name="Tomita M."/>
            <person name="Arakawa K."/>
        </authorList>
    </citation>
    <scope>NUCLEOTIDE SEQUENCE [LARGE SCALE GENOMIC DNA]</scope>
</reference>
<dbReference type="EMBL" id="BGPR01026663">
    <property type="protein sequence ID" value="GBN96566.1"/>
    <property type="molecule type" value="Genomic_DNA"/>
</dbReference>
<comment type="caution">
    <text evidence="2">The sequence shown here is derived from an EMBL/GenBank/DDBJ whole genome shotgun (WGS) entry which is preliminary data.</text>
</comment>
<feature type="compositionally biased region" description="Basic and acidic residues" evidence="1">
    <location>
        <begin position="95"/>
        <end position="107"/>
    </location>
</feature>
<evidence type="ECO:0000256" key="1">
    <source>
        <dbReference type="SAM" id="MobiDB-lite"/>
    </source>
</evidence>